<dbReference type="Proteomes" id="UP001187531">
    <property type="component" value="Unassembled WGS sequence"/>
</dbReference>
<dbReference type="CDD" id="cd09281">
    <property type="entry name" value="UPF0066"/>
    <property type="match status" value="1"/>
</dbReference>
<name>A0AA88KX68_ARTSF</name>
<dbReference type="PANTHER" id="PTHR12818">
    <property type="entry name" value="TRNA (ADENINE(37)-N6)-METHYLTRANSFERASE"/>
    <property type="match status" value="1"/>
</dbReference>
<dbReference type="Gene3D" id="2.40.30.70">
    <property type="entry name" value="YaeB-like"/>
    <property type="match status" value="1"/>
</dbReference>
<evidence type="ECO:0000256" key="1">
    <source>
        <dbReference type="ARBA" id="ARBA00022691"/>
    </source>
</evidence>
<keyword evidence="1" id="KW-0949">S-adenosyl-L-methionine</keyword>
<dbReference type="InterPro" id="IPR023370">
    <property type="entry name" value="TrmO-like_N"/>
</dbReference>
<evidence type="ECO:0000256" key="2">
    <source>
        <dbReference type="ARBA" id="ARBA00033753"/>
    </source>
</evidence>
<proteinExistence type="inferred from homology"/>
<sequence length="410" mass="46478">IFALFASRTFKNKIAKSISRMSDMKFQPIGYVSTWFKVKNGTPRQGGLSNLTRGSVKILDTIYNNPEHSLEGLLEYSHVWLIWVFHENKGEYKKAKIAPPRLGGKRIGVFSTRTPHRMNPIGLTLAKLERVEGSVLHLSGLDLLDGTPVLDIKPYIPEYDTADGLKKRNLLFESELSNMNSEGLEPVNEVKDFDSAFENVSLSDDVMDCQNSHLSISKDLISDHSSEKQVKDKESQYDLNRQENISIPDRCFVSSSNCALEDDSDPSVTNENGANVQTDLNSSNVSSCVDLNLDSVSNHNSDVRVANWLSNKNKKRIPVKFSDNATTQLQRFSSGSGCYMLCYLKDINEAKNAISHILGEDPRSIYRKKKCVDRLYFFMVDNMHVTAWYDDESIEFEVLRIMPKILRQRN</sequence>
<dbReference type="AlphaFoldDB" id="A0AA88KX68"/>
<reference evidence="4" key="1">
    <citation type="submission" date="2023-07" db="EMBL/GenBank/DDBJ databases">
        <title>Chromosome-level genome assembly of Artemia franciscana.</title>
        <authorList>
            <person name="Jo E."/>
        </authorList>
    </citation>
    <scope>NUCLEOTIDE SEQUENCE</scope>
    <source>
        <tissue evidence="4">Whole body</tissue>
    </source>
</reference>
<dbReference type="EMBL" id="JAVRJZ010000019">
    <property type="protein sequence ID" value="KAK2707456.1"/>
    <property type="molecule type" value="Genomic_DNA"/>
</dbReference>
<gene>
    <name evidence="4" type="ORF">QYM36_015225</name>
</gene>
<feature type="domain" description="TsaA-like" evidence="3">
    <location>
        <begin position="26"/>
        <end position="164"/>
    </location>
</feature>
<evidence type="ECO:0000313" key="5">
    <source>
        <dbReference type="Proteomes" id="UP001187531"/>
    </source>
</evidence>
<dbReference type="PROSITE" id="PS51668">
    <property type="entry name" value="TSAA_2"/>
    <property type="match status" value="1"/>
</dbReference>
<comment type="caution">
    <text evidence="4">The sequence shown here is derived from an EMBL/GenBank/DDBJ whole genome shotgun (WGS) entry which is preliminary data.</text>
</comment>
<evidence type="ECO:0000313" key="4">
    <source>
        <dbReference type="EMBL" id="KAK2707457.1"/>
    </source>
</evidence>
<dbReference type="Gene3D" id="3.30.2310.10">
    <property type="entry name" value="YaeB-like"/>
    <property type="match status" value="1"/>
</dbReference>
<dbReference type="SUPFAM" id="SSF118196">
    <property type="entry name" value="YaeB-like"/>
    <property type="match status" value="1"/>
</dbReference>
<dbReference type="InterPro" id="IPR040372">
    <property type="entry name" value="YaeB-like"/>
</dbReference>
<dbReference type="PANTHER" id="PTHR12818:SF0">
    <property type="entry name" value="TRNA (ADENINE(37)-N6)-METHYLTRANSFERASE"/>
    <property type="match status" value="1"/>
</dbReference>
<feature type="non-terminal residue" evidence="4">
    <location>
        <position position="410"/>
    </location>
</feature>
<dbReference type="EMBL" id="JAVRJZ010000019">
    <property type="protein sequence ID" value="KAK2707457.1"/>
    <property type="molecule type" value="Genomic_DNA"/>
</dbReference>
<keyword evidence="5" id="KW-1185">Reference proteome</keyword>
<accession>A0AA88KX68</accession>
<comment type="similarity">
    <text evidence="2">Belongs to the tRNA methyltransferase O family.</text>
</comment>
<evidence type="ECO:0000259" key="3">
    <source>
        <dbReference type="PROSITE" id="PS51668"/>
    </source>
</evidence>
<organism evidence="4 5">
    <name type="scientific">Artemia franciscana</name>
    <name type="common">Brine shrimp</name>
    <name type="synonym">Artemia sanfranciscana</name>
    <dbReference type="NCBI Taxonomy" id="6661"/>
    <lineage>
        <taxon>Eukaryota</taxon>
        <taxon>Metazoa</taxon>
        <taxon>Ecdysozoa</taxon>
        <taxon>Arthropoda</taxon>
        <taxon>Crustacea</taxon>
        <taxon>Branchiopoda</taxon>
        <taxon>Anostraca</taxon>
        <taxon>Artemiidae</taxon>
        <taxon>Artemia</taxon>
    </lineage>
</organism>
<dbReference type="InterPro" id="IPR036414">
    <property type="entry name" value="YaeB_N_sf"/>
</dbReference>
<dbReference type="NCBIfam" id="TIGR00104">
    <property type="entry name" value="tRNA_TsaA"/>
    <property type="match status" value="1"/>
</dbReference>
<protein>
    <recommendedName>
        <fullName evidence="3">TsaA-like domain-containing protein</fullName>
    </recommendedName>
</protein>
<dbReference type="Pfam" id="PF01980">
    <property type="entry name" value="TrmO_N"/>
    <property type="match status" value="1"/>
</dbReference>
<dbReference type="InterPro" id="IPR036413">
    <property type="entry name" value="YaeB-like_sf"/>
</dbReference>